<keyword evidence="3" id="KW-1185">Reference proteome</keyword>
<accession>A0A4R6NYS1</accession>
<dbReference type="AlphaFoldDB" id="A0A4R6NYS1"/>
<organism evidence="2 3">
    <name type="scientific">Nocardia ignorata</name>
    <dbReference type="NCBI Taxonomy" id="145285"/>
    <lineage>
        <taxon>Bacteria</taxon>
        <taxon>Bacillati</taxon>
        <taxon>Actinomycetota</taxon>
        <taxon>Actinomycetes</taxon>
        <taxon>Mycobacteriales</taxon>
        <taxon>Nocardiaceae</taxon>
        <taxon>Nocardia</taxon>
    </lineage>
</organism>
<evidence type="ECO:0000313" key="2">
    <source>
        <dbReference type="EMBL" id="TDP28237.1"/>
    </source>
</evidence>
<feature type="domain" description="Flavoprotein" evidence="1">
    <location>
        <begin position="15"/>
        <end position="106"/>
    </location>
</feature>
<dbReference type="Proteomes" id="UP000295087">
    <property type="component" value="Unassembled WGS sequence"/>
</dbReference>
<dbReference type="Gene3D" id="3.40.50.1950">
    <property type="entry name" value="Flavin prenyltransferase-like"/>
    <property type="match status" value="1"/>
</dbReference>
<dbReference type="InterPro" id="IPR036551">
    <property type="entry name" value="Flavin_trans-like"/>
</dbReference>
<comment type="caution">
    <text evidence="2">The sequence shown here is derived from an EMBL/GenBank/DDBJ whole genome shotgun (WGS) entry which is preliminary data.</text>
</comment>
<evidence type="ECO:0000313" key="3">
    <source>
        <dbReference type="Proteomes" id="UP000295087"/>
    </source>
</evidence>
<reference evidence="2 3" key="1">
    <citation type="submission" date="2019-03" db="EMBL/GenBank/DDBJ databases">
        <title>Genomic Encyclopedia of Type Strains, Phase IV (KMG-IV): sequencing the most valuable type-strain genomes for metagenomic binning, comparative biology and taxonomic classification.</title>
        <authorList>
            <person name="Goeker M."/>
        </authorList>
    </citation>
    <scope>NUCLEOTIDE SEQUENCE [LARGE SCALE GENOMIC DNA]</scope>
    <source>
        <strain evidence="2 3">DSM 44496</strain>
    </source>
</reference>
<evidence type="ECO:0000259" key="1">
    <source>
        <dbReference type="Pfam" id="PF02441"/>
    </source>
</evidence>
<proteinExistence type="predicted"/>
<dbReference type="SUPFAM" id="SSF52507">
    <property type="entry name" value="Homo-oligomeric flavin-containing Cys decarboxylases, HFCD"/>
    <property type="match status" value="1"/>
</dbReference>
<dbReference type="GO" id="GO:0003824">
    <property type="term" value="F:catalytic activity"/>
    <property type="evidence" value="ECO:0007669"/>
    <property type="project" value="InterPro"/>
</dbReference>
<protein>
    <submittedName>
        <fullName evidence="2">Flavoprotein</fullName>
    </submittedName>
</protein>
<dbReference type="InterPro" id="IPR003382">
    <property type="entry name" value="Flavoprotein"/>
</dbReference>
<name>A0A4R6NYS1_NOCIG</name>
<dbReference type="EMBL" id="SNXK01000018">
    <property type="protein sequence ID" value="TDP28237.1"/>
    <property type="molecule type" value="Genomic_DNA"/>
</dbReference>
<gene>
    <name evidence="2" type="ORF">DFR75_11823</name>
</gene>
<sequence>MMGLMTERTRVLYAIVTGASPADTVGELVDLAQSDGWDVCVVASPNGARFLDIEALETQTGHPVRSEFKQPGTDDLLPPADAIIAAPLTTNSLAKWASGIGDTLPLAMLVEAVGGGLPVVAIPHAKQEQMNFPAVRLARDRLAEWGVRFVRITEDADTGPLPWTSALSVLRERLVAAGRP</sequence>
<dbReference type="Pfam" id="PF02441">
    <property type="entry name" value="Flavoprotein"/>
    <property type="match status" value="1"/>
</dbReference>